<keyword evidence="3" id="KW-1185">Reference proteome</keyword>
<proteinExistence type="predicted"/>
<dbReference type="AlphaFoldDB" id="A0A176WFW0"/>
<organism evidence="2 3">
    <name type="scientific">Marchantia polymorpha subsp. ruderalis</name>
    <dbReference type="NCBI Taxonomy" id="1480154"/>
    <lineage>
        <taxon>Eukaryota</taxon>
        <taxon>Viridiplantae</taxon>
        <taxon>Streptophyta</taxon>
        <taxon>Embryophyta</taxon>
        <taxon>Marchantiophyta</taxon>
        <taxon>Marchantiopsida</taxon>
        <taxon>Marchantiidae</taxon>
        <taxon>Marchantiales</taxon>
        <taxon>Marchantiaceae</taxon>
        <taxon>Marchantia</taxon>
    </lineage>
</organism>
<reference evidence="2" key="1">
    <citation type="submission" date="2016-03" db="EMBL/GenBank/DDBJ databases">
        <title>Mechanisms controlling the formation of the plant cell surface in tip-growing cells are functionally conserved among land plants.</title>
        <authorList>
            <person name="Honkanen S."/>
            <person name="Jones V.A."/>
            <person name="Morieri G."/>
            <person name="Champion C."/>
            <person name="Hetherington A.J."/>
            <person name="Kelly S."/>
            <person name="Saint-Marcoux D."/>
            <person name="Proust H."/>
            <person name="Prescott H."/>
            <person name="Dolan L."/>
        </authorList>
    </citation>
    <scope>NUCLEOTIDE SEQUENCE [LARGE SCALE GENOMIC DNA]</scope>
    <source>
        <tissue evidence="2">Whole gametophyte</tissue>
    </source>
</reference>
<dbReference type="EMBL" id="LVLJ01001188">
    <property type="protein sequence ID" value="OAE31016.1"/>
    <property type="molecule type" value="Genomic_DNA"/>
</dbReference>
<dbReference type="Proteomes" id="UP000077202">
    <property type="component" value="Unassembled WGS sequence"/>
</dbReference>
<sequence>MALGMTQMIDSGPISRGKLKPTQGGGDYQKWCKMNEVSRKISTFKQHFYQEEAPEVQNKLHKRVDRFPLLGVERYYSRNSARSGHAKSNSGAVQISSWPIGPAKLFLAPVQTRSTIHKGLRPLASALDVKRKSMSFSATSMHKERICAVARGKYDLYCNAMTKRWGSAEASNP</sequence>
<evidence type="ECO:0000256" key="1">
    <source>
        <dbReference type="SAM" id="MobiDB-lite"/>
    </source>
</evidence>
<evidence type="ECO:0000313" key="3">
    <source>
        <dbReference type="Proteomes" id="UP000077202"/>
    </source>
</evidence>
<gene>
    <name evidence="2" type="ORF">AXG93_1502s1160</name>
</gene>
<feature type="region of interest" description="Disordered" evidence="1">
    <location>
        <begin position="1"/>
        <end position="25"/>
    </location>
</feature>
<accession>A0A176WFW0</accession>
<comment type="caution">
    <text evidence="2">The sequence shown here is derived from an EMBL/GenBank/DDBJ whole genome shotgun (WGS) entry which is preliminary data.</text>
</comment>
<protein>
    <submittedName>
        <fullName evidence="2">Uncharacterized protein</fullName>
    </submittedName>
</protein>
<name>A0A176WFW0_MARPO</name>
<evidence type="ECO:0000313" key="2">
    <source>
        <dbReference type="EMBL" id="OAE31016.1"/>
    </source>
</evidence>